<dbReference type="AlphaFoldDB" id="A0A9P8TIG0"/>
<reference evidence="2" key="2">
    <citation type="submission" date="2021-01" db="EMBL/GenBank/DDBJ databases">
        <authorList>
            <person name="Schikora-Tamarit M.A."/>
        </authorList>
    </citation>
    <scope>NUCLEOTIDE SEQUENCE</scope>
    <source>
        <strain evidence="2">CBS2887</strain>
    </source>
</reference>
<feature type="non-terminal residue" evidence="2">
    <location>
        <position position="1"/>
    </location>
</feature>
<sequence length="81" mass="8840">VAHAQTIAVPSRLYYTPTDEQPLAGFRIGVKDLYDIAGIKTGGSSRHYYDVYDPANATCPSIQRLIDLGAVIVGKLKLTQF</sequence>
<dbReference type="Pfam" id="PF01425">
    <property type="entry name" value="Amidase"/>
    <property type="match status" value="1"/>
</dbReference>
<dbReference type="EMBL" id="JAEUBG010004817">
    <property type="protein sequence ID" value="KAH3680011.1"/>
    <property type="molecule type" value="Genomic_DNA"/>
</dbReference>
<keyword evidence="3" id="KW-1185">Reference proteome</keyword>
<name>A0A9P8TIG0_WICPI</name>
<dbReference type="Proteomes" id="UP000774326">
    <property type="component" value="Unassembled WGS sequence"/>
</dbReference>
<organism evidence="2 3">
    <name type="scientific">Wickerhamomyces pijperi</name>
    <name type="common">Yeast</name>
    <name type="synonym">Pichia pijperi</name>
    <dbReference type="NCBI Taxonomy" id="599730"/>
    <lineage>
        <taxon>Eukaryota</taxon>
        <taxon>Fungi</taxon>
        <taxon>Dikarya</taxon>
        <taxon>Ascomycota</taxon>
        <taxon>Saccharomycotina</taxon>
        <taxon>Saccharomycetes</taxon>
        <taxon>Phaffomycetales</taxon>
        <taxon>Wickerhamomycetaceae</taxon>
        <taxon>Wickerhamomyces</taxon>
    </lineage>
</organism>
<accession>A0A9P8TIG0</accession>
<reference evidence="2" key="1">
    <citation type="journal article" date="2021" name="Open Biol.">
        <title>Shared evolutionary footprints suggest mitochondrial oxidative damage underlies multiple complex I losses in fungi.</title>
        <authorList>
            <person name="Schikora-Tamarit M.A."/>
            <person name="Marcet-Houben M."/>
            <person name="Nosek J."/>
            <person name="Gabaldon T."/>
        </authorList>
    </citation>
    <scope>NUCLEOTIDE SEQUENCE</scope>
    <source>
        <strain evidence="2">CBS2887</strain>
    </source>
</reference>
<comment type="caution">
    <text evidence="2">The sequence shown here is derived from an EMBL/GenBank/DDBJ whole genome shotgun (WGS) entry which is preliminary data.</text>
</comment>
<dbReference type="Gene3D" id="3.90.1300.10">
    <property type="entry name" value="Amidase signature (AS) domain"/>
    <property type="match status" value="1"/>
</dbReference>
<proteinExistence type="predicted"/>
<evidence type="ECO:0000313" key="2">
    <source>
        <dbReference type="EMBL" id="KAH3680011.1"/>
    </source>
</evidence>
<gene>
    <name evidence="2" type="ORF">WICPIJ_008455</name>
</gene>
<feature type="non-terminal residue" evidence="2">
    <location>
        <position position="81"/>
    </location>
</feature>
<dbReference type="InterPro" id="IPR036928">
    <property type="entry name" value="AS_sf"/>
</dbReference>
<dbReference type="PANTHER" id="PTHR46310">
    <property type="entry name" value="AMIDASE 1"/>
    <property type="match status" value="1"/>
</dbReference>
<evidence type="ECO:0000259" key="1">
    <source>
        <dbReference type="Pfam" id="PF01425"/>
    </source>
</evidence>
<dbReference type="InterPro" id="IPR023631">
    <property type="entry name" value="Amidase_dom"/>
</dbReference>
<dbReference type="PANTHER" id="PTHR46310:SF7">
    <property type="entry name" value="AMIDASE 1"/>
    <property type="match status" value="1"/>
</dbReference>
<dbReference type="OrthoDB" id="5423360at2759"/>
<dbReference type="SUPFAM" id="SSF75304">
    <property type="entry name" value="Amidase signature (AS) enzymes"/>
    <property type="match status" value="1"/>
</dbReference>
<feature type="domain" description="Amidase" evidence="1">
    <location>
        <begin position="17"/>
        <end position="81"/>
    </location>
</feature>
<protein>
    <recommendedName>
        <fullName evidence="1">Amidase domain-containing protein</fullName>
    </recommendedName>
</protein>
<evidence type="ECO:0000313" key="3">
    <source>
        <dbReference type="Proteomes" id="UP000774326"/>
    </source>
</evidence>